<dbReference type="AlphaFoldDB" id="A0A975T137"/>
<dbReference type="KEGG" id="nps:KRR39_08075"/>
<dbReference type="Proteomes" id="UP000683575">
    <property type="component" value="Chromosome"/>
</dbReference>
<evidence type="ECO:0000313" key="2">
    <source>
        <dbReference type="EMBL" id="QWZ09685.1"/>
    </source>
</evidence>
<organism evidence="2 3">
    <name type="scientific">Nocardioides panacis</name>
    <dbReference type="NCBI Taxonomy" id="2849501"/>
    <lineage>
        <taxon>Bacteria</taxon>
        <taxon>Bacillati</taxon>
        <taxon>Actinomycetota</taxon>
        <taxon>Actinomycetes</taxon>
        <taxon>Propionibacteriales</taxon>
        <taxon>Nocardioidaceae</taxon>
        <taxon>Nocardioides</taxon>
    </lineage>
</organism>
<evidence type="ECO:0000256" key="1">
    <source>
        <dbReference type="SAM" id="MobiDB-lite"/>
    </source>
</evidence>
<accession>A0A975T137</accession>
<name>A0A975T137_9ACTN</name>
<dbReference type="EMBL" id="CP077062">
    <property type="protein sequence ID" value="QWZ09685.1"/>
    <property type="molecule type" value="Genomic_DNA"/>
</dbReference>
<keyword evidence="3" id="KW-1185">Reference proteome</keyword>
<dbReference type="InterPro" id="IPR000408">
    <property type="entry name" value="Reg_chr_condens"/>
</dbReference>
<protein>
    <recommendedName>
        <fullName evidence="4">RCC1 repeat-containing protein</fullName>
    </recommendedName>
</protein>
<evidence type="ECO:0000313" key="3">
    <source>
        <dbReference type="Proteomes" id="UP000683575"/>
    </source>
</evidence>
<reference evidence="2" key="1">
    <citation type="submission" date="2021-06" db="EMBL/GenBank/DDBJ databases">
        <title>Complete genome sequence of Nocardioides sp. G188.</title>
        <authorList>
            <person name="Im W.-T."/>
        </authorList>
    </citation>
    <scope>NUCLEOTIDE SEQUENCE</scope>
    <source>
        <strain evidence="2">G188</strain>
    </source>
</reference>
<dbReference type="Pfam" id="PF13540">
    <property type="entry name" value="RCC1_2"/>
    <property type="match status" value="1"/>
</dbReference>
<feature type="region of interest" description="Disordered" evidence="1">
    <location>
        <begin position="1"/>
        <end position="42"/>
    </location>
</feature>
<dbReference type="PROSITE" id="PS00626">
    <property type="entry name" value="RCC1_2"/>
    <property type="match status" value="1"/>
</dbReference>
<gene>
    <name evidence="2" type="ORF">KRR39_08075</name>
</gene>
<sequence length="139" mass="14621">MPRRHSAPGSTGATGLAHSSWPRTGTAPLPLSALADSREPSSAVADPILRPLGRRVVAVAGGAGHTLALTSDGEVTAWGFNDSGQATVPCVSRTLRTQRAGRAGWWSPTAGSRRRLGFVRGRTRRLGFARCAVPWARRG</sequence>
<evidence type="ECO:0008006" key="4">
    <source>
        <dbReference type="Google" id="ProtNLM"/>
    </source>
</evidence>
<proteinExistence type="predicted"/>